<dbReference type="InterPro" id="IPR053161">
    <property type="entry name" value="Ulvan_degrading_GH"/>
</dbReference>
<reference evidence="1" key="1">
    <citation type="submission" date="2020-10" db="EMBL/GenBank/DDBJ databases">
        <authorList>
            <person name="Gilroy R."/>
        </authorList>
    </citation>
    <scope>NUCLEOTIDE SEQUENCE</scope>
    <source>
        <strain evidence="1">ChiSjej4B22-9803</strain>
    </source>
</reference>
<dbReference type="AlphaFoldDB" id="A0A9D1LU44"/>
<gene>
    <name evidence="1" type="ORF">IAB04_01110</name>
</gene>
<dbReference type="PANTHER" id="PTHR36848:SF2">
    <property type="entry name" value="SECRETED PROTEIN"/>
    <property type="match status" value="1"/>
</dbReference>
<comment type="caution">
    <text evidence="1">The sequence shown here is derived from an EMBL/GenBank/DDBJ whole genome shotgun (WGS) entry which is preliminary data.</text>
</comment>
<accession>A0A9D1LU44</accession>
<proteinExistence type="predicted"/>
<evidence type="ECO:0000313" key="1">
    <source>
        <dbReference type="EMBL" id="HIU47942.1"/>
    </source>
</evidence>
<evidence type="ECO:0000313" key="2">
    <source>
        <dbReference type="Proteomes" id="UP000824111"/>
    </source>
</evidence>
<dbReference type="PANTHER" id="PTHR36848">
    <property type="entry name" value="DNA-BINDING PROTEIN (PUTATIVE SECRETED PROTEIN)-RELATED"/>
    <property type="match status" value="1"/>
</dbReference>
<evidence type="ECO:0008006" key="3">
    <source>
        <dbReference type="Google" id="ProtNLM"/>
    </source>
</evidence>
<dbReference type="Proteomes" id="UP000824111">
    <property type="component" value="Unassembled WGS sequence"/>
</dbReference>
<protein>
    <recommendedName>
        <fullName evidence="3">Glycoside hydrolase</fullName>
    </recommendedName>
</protein>
<reference evidence="1" key="2">
    <citation type="journal article" date="2021" name="PeerJ">
        <title>Extensive microbial diversity within the chicken gut microbiome revealed by metagenomics and culture.</title>
        <authorList>
            <person name="Gilroy R."/>
            <person name="Ravi A."/>
            <person name="Getino M."/>
            <person name="Pursley I."/>
            <person name="Horton D.L."/>
            <person name="Alikhan N.F."/>
            <person name="Baker D."/>
            <person name="Gharbi K."/>
            <person name="Hall N."/>
            <person name="Watson M."/>
            <person name="Adriaenssens E.M."/>
            <person name="Foster-Nyarko E."/>
            <person name="Jarju S."/>
            <person name="Secka A."/>
            <person name="Antonio M."/>
            <person name="Oren A."/>
            <person name="Chaudhuri R.R."/>
            <person name="La Ragione R."/>
            <person name="Hildebrand F."/>
            <person name="Pallen M.J."/>
        </authorList>
    </citation>
    <scope>NUCLEOTIDE SEQUENCE</scope>
    <source>
        <strain evidence="1">ChiSjej4B22-9803</strain>
    </source>
</reference>
<sequence length="896" mass="102391">MDFKHVPNQYRPIPFWSWNEKLNTEETARQVKLLHEAGIGGFFMHARGGLQTEFMGEEWFGNISRAAEEAKKLDMGAWAYDENGWPSGFGGGRVNGKGEKFQQKYLRMEEGEKETPRTIGNYGGYHFYYDVNPFYVDTLDAEVIADFIHEIYEPYYERFKNEIAGFFTDEPQISRDGIPWSLQLPAAYKEAYGEELLPHLAELFQPVGAYKDTRVKFWKLITDLFSKNYMKQIYDWCTARGLGFTGHLVLEEDFESQLTSNGAVMPHYEYFTMPGMDWLGRPIKDCLTPIQVSSVAQQLGKKQVLSETFALCGHNISFEELRRIYEWQMVHGINMLCQHLLGYSLRGIRKRDYPPAMYYQQPWWGEFNRFADAMSRVGMILAEGRPVCDTLLLHPQTTAWTLFDNGENKGLSEYYQQFLAIVKNLERKHILFHLGDETIMERHAHVEGAALVIGTQRYTTVILPPEAMLLDSTKRLLEDYRANGGKIAAAEELRAETIIDNENITYTMRQYDGFDIHYFVNSTAEEQAAHIAKGAKYVDIATGEVHPFGGDHVFAPYDSLLVMDDGTARTQAPVKKALRALPLEGEWRVREQGLNVLTLDRCDYYFDGKLEEQNGYVLNIQGRACALRRPVRLRQEYHVEADAVPEELYLVLETPGQFVVSINGVVVEQKDAGYFVDSAFRKIPVQRYFKRGRNSIVLETMFHQSETVYENLEKSVIFESEKNKLTYDIEIEPVYLAGRFSVLTDAAMEPLDKGALRYRGGFRLGAPAGQVNLQHLEQQGFPFFAGTLTVEKTMQIEDTAKKLVFRKKGVNAIKVCVNGADAGTVLWNPTELDLSGYLHPGENTVTLTLINNLRNMMGPHHLKEGESYFVCPSTFFKEPCVWAAAPEAWDDGYCFV</sequence>
<organism evidence="1 2">
    <name type="scientific">Candidatus Avimonoglobus intestinipullorum</name>
    <dbReference type="NCBI Taxonomy" id="2840699"/>
    <lineage>
        <taxon>Bacteria</taxon>
        <taxon>Bacillati</taxon>
        <taxon>Bacillota</taxon>
        <taxon>Clostridia</taxon>
        <taxon>Eubacteriales</taxon>
        <taxon>Candidatus Avimonoglobus</taxon>
    </lineage>
</organism>
<feature type="non-terminal residue" evidence="1">
    <location>
        <position position="896"/>
    </location>
</feature>
<dbReference type="EMBL" id="DVND01000023">
    <property type="protein sequence ID" value="HIU47942.1"/>
    <property type="molecule type" value="Genomic_DNA"/>
</dbReference>
<name>A0A9D1LU44_9FIRM</name>